<evidence type="ECO:0000256" key="1">
    <source>
        <dbReference type="SAM" id="Phobius"/>
    </source>
</evidence>
<keyword evidence="3" id="KW-1185">Reference proteome</keyword>
<organism evidence="2 3">
    <name type="scientific">Sphagnum troendelagicum</name>
    <dbReference type="NCBI Taxonomy" id="128251"/>
    <lineage>
        <taxon>Eukaryota</taxon>
        <taxon>Viridiplantae</taxon>
        <taxon>Streptophyta</taxon>
        <taxon>Embryophyta</taxon>
        <taxon>Bryophyta</taxon>
        <taxon>Sphagnophytina</taxon>
        <taxon>Sphagnopsida</taxon>
        <taxon>Sphagnales</taxon>
        <taxon>Sphagnaceae</taxon>
        <taxon>Sphagnum</taxon>
    </lineage>
</organism>
<gene>
    <name evidence="2" type="ORF">CSSPTR1EN2_LOCUS22469</name>
</gene>
<accession>A0ABP0V390</accession>
<feature type="transmembrane region" description="Helical" evidence="1">
    <location>
        <begin position="152"/>
        <end position="172"/>
    </location>
</feature>
<feature type="transmembrane region" description="Helical" evidence="1">
    <location>
        <begin position="26"/>
        <end position="45"/>
    </location>
</feature>
<proteinExistence type="predicted"/>
<evidence type="ECO:0008006" key="4">
    <source>
        <dbReference type="Google" id="ProtNLM"/>
    </source>
</evidence>
<evidence type="ECO:0000313" key="2">
    <source>
        <dbReference type="EMBL" id="CAK9234942.1"/>
    </source>
</evidence>
<keyword evidence="1" id="KW-1133">Transmembrane helix</keyword>
<dbReference type="PANTHER" id="PTHR31446">
    <property type="entry name" value="ACID PHOSPHATASE/VANADIUM-DEPENDENT HALOPEROXIDASE-RELATED PROTEIN"/>
    <property type="match status" value="1"/>
</dbReference>
<protein>
    <recommendedName>
        <fullName evidence="4">Acid phosphatase/vanadium-dependent haloperoxidase-related protein</fullName>
    </recommendedName>
</protein>
<evidence type="ECO:0000313" key="3">
    <source>
        <dbReference type="Proteomes" id="UP001497512"/>
    </source>
</evidence>
<name>A0ABP0V390_9BRYO</name>
<keyword evidence="1" id="KW-0472">Membrane</keyword>
<sequence>MGSTAEEIARAASAANASMVKSQYEAVTNLPLVAAFVAFAVAQSLKVLTTWYKEKRWDVKRLYGSGGMPSSHSATVMGLACAIGLREGPASPLFAIALVLASIVMYDASGVRLQAGRQAEVLNQIVFELPPEHPLADIRPLREFLGHTPPQVAAGALLGCLIAYMLHLISLLSPST</sequence>
<dbReference type="InterPro" id="IPR003832">
    <property type="entry name" value="DUF212"/>
</dbReference>
<dbReference type="Proteomes" id="UP001497512">
    <property type="component" value="Chromosome 8"/>
</dbReference>
<reference evidence="2" key="1">
    <citation type="submission" date="2024-02" db="EMBL/GenBank/DDBJ databases">
        <authorList>
            <consortium name="ELIXIR-Norway"/>
            <consortium name="Elixir Norway"/>
        </authorList>
    </citation>
    <scope>NUCLEOTIDE SEQUENCE</scope>
</reference>
<dbReference type="PANTHER" id="PTHR31446:SF29">
    <property type="entry name" value="ACID PHOSPHATASE_VANADIUM-DEPENDENT HALOPEROXIDASE-RELATED PROTEIN"/>
    <property type="match status" value="1"/>
</dbReference>
<dbReference type="CDD" id="cd01610">
    <property type="entry name" value="PAP2_like"/>
    <property type="match status" value="1"/>
</dbReference>
<dbReference type="Pfam" id="PF02681">
    <property type="entry name" value="DUF212"/>
    <property type="match status" value="1"/>
</dbReference>
<keyword evidence="1" id="KW-0812">Transmembrane</keyword>
<dbReference type="EMBL" id="OZ019900">
    <property type="protein sequence ID" value="CAK9234942.1"/>
    <property type="molecule type" value="Genomic_DNA"/>
</dbReference>
<feature type="transmembrane region" description="Helical" evidence="1">
    <location>
        <begin position="91"/>
        <end position="108"/>
    </location>
</feature>